<accession>A0AA38VEB6</accession>
<dbReference type="GO" id="GO:0007064">
    <property type="term" value="P:mitotic sister chromatid cohesion"/>
    <property type="evidence" value="ECO:0007669"/>
    <property type="project" value="InterPro"/>
</dbReference>
<gene>
    <name evidence="1" type="ORF">NKR19_g6699</name>
</gene>
<proteinExistence type="predicted"/>
<organism evidence="1 2">
    <name type="scientific">Coniochaeta hoffmannii</name>
    <dbReference type="NCBI Taxonomy" id="91930"/>
    <lineage>
        <taxon>Eukaryota</taxon>
        <taxon>Fungi</taxon>
        <taxon>Dikarya</taxon>
        <taxon>Ascomycota</taxon>
        <taxon>Pezizomycotina</taxon>
        <taxon>Sordariomycetes</taxon>
        <taxon>Sordariomycetidae</taxon>
        <taxon>Coniochaetales</taxon>
        <taxon>Coniochaetaceae</taxon>
        <taxon>Coniochaeta</taxon>
    </lineage>
</organism>
<dbReference type="InterPro" id="IPR019128">
    <property type="entry name" value="Dcc1"/>
</dbReference>
<dbReference type="Proteomes" id="UP001174691">
    <property type="component" value="Unassembled WGS sequence"/>
</dbReference>
<comment type="caution">
    <text evidence="1">The sequence shown here is derived from an EMBL/GenBank/DDBJ whole genome shotgun (WGS) entry which is preliminary data.</text>
</comment>
<evidence type="ECO:0008006" key="3">
    <source>
        <dbReference type="Google" id="ProtNLM"/>
    </source>
</evidence>
<dbReference type="EMBL" id="JANBVN010000107">
    <property type="protein sequence ID" value="KAJ9143895.1"/>
    <property type="molecule type" value="Genomic_DNA"/>
</dbReference>
<name>A0AA38VEB6_9PEZI</name>
<evidence type="ECO:0000313" key="1">
    <source>
        <dbReference type="EMBL" id="KAJ9143895.1"/>
    </source>
</evidence>
<reference evidence="1" key="1">
    <citation type="submission" date="2022-07" db="EMBL/GenBank/DDBJ databases">
        <title>Fungi with potential for degradation of polypropylene.</title>
        <authorList>
            <person name="Gostincar C."/>
        </authorList>
    </citation>
    <scope>NUCLEOTIDE SEQUENCE</scope>
    <source>
        <strain evidence="1">EXF-13287</strain>
    </source>
</reference>
<dbReference type="Pfam" id="PF09724">
    <property type="entry name" value="Dcc1"/>
    <property type="match status" value="1"/>
</dbReference>
<sequence length="129" mass="13692">MSSQDNSGIPVSHAPSNTNYKLLELPSELLELLESDNPPVLTLTSSPTAALLKSPDKTYSLRQKNTSNALILLSPALPDPETSTPGEPTGLIAIATVHETIELVPETGGAKAPATIARGKWHERFAKGR</sequence>
<protein>
    <recommendedName>
        <fullName evidence="3">Sister chromatid cohesion protein DCC1</fullName>
    </recommendedName>
</protein>
<dbReference type="GO" id="GO:0031390">
    <property type="term" value="C:Ctf18 RFC-like complex"/>
    <property type="evidence" value="ECO:0007669"/>
    <property type="project" value="InterPro"/>
</dbReference>
<dbReference type="AlphaFoldDB" id="A0AA38VEB6"/>
<evidence type="ECO:0000313" key="2">
    <source>
        <dbReference type="Proteomes" id="UP001174691"/>
    </source>
</evidence>
<keyword evidence="2" id="KW-1185">Reference proteome</keyword>